<keyword evidence="3" id="KW-1185">Reference proteome</keyword>
<comment type="caution">
    <text evidence="2">The sequence shown here is derived from an EMBL/GenBank/DDBJ whole genome shotgun (WGS) entry which is preliminary data.</text>
</comment>
<feature type="domain" description="Glycosyl transferase family 25" evidence="1">
    <location>
        <begin position="3"/>
        <end position="187"/>
    </location>
</feature>
<evidence type="ECO:0000259" key="1">
    <source>
        <dbReference type="Pfam" id="PF01755"/>
    </source>
</evidence>
<dbReference type="InterPro" id="IPR002654">
    <property type="entry name" value="Glyco_trans_25"/>
</dbReference>
<organism evidence="2 3">
    <name type="scientific">Kaistia hirudinis</name>
    <dbReference type="NCBI Taxonomy" id="1293440"/>
    <lineage>
        <taxon>Bacteria</taxon>
        <taxon>Pseudomonadati</taxon>
        <taxon>Pseudomonadota</taxon>
        <taxon>Alphaproteobacteria</taxon>
        <taxon>Hyphomicrobiales</taxon>
        <taxon>Kaistiaceae</taxon>
        <taxon>Kaistia</taxon>
    </lineage>
</organism>
<protein>
    <submittedName>
        <fullName evidence="2">GR25 family glycosyltransferase involved in LPS biosynthesis</fullName>
    </submittedName>
</protein>
<reference evidence="2 3" key="1">
    <citation type="submission" date="2020-08" db="EMBL/GenBank/DDBJ databases">
        <title>Genomic Encyclopedia of Type Strains, Phase IV (KMG-IV): sequencing the most valuable type-strain genomes for metagenomic binning, comparative biology and taxonomic classification.</title>
        <authorList>
            <person name="Goeker M."/>
        </authorList>
    </citation>
    <scope>NUCLEOTIDE SEQUENCE [LARGE SCALE GENOMIC DNA]</scope>
    <source>
        <strain evidence="2 3">DSM 25966</strain>
    </source>
</reference>
<keyword evidence="2" id="KW-0808">Transferase</keyword>
<accession>A0A840AU08</accession>
<dbReference type="Pfam" id="PF01755">
    <property type="entry name" value="Glyco_transf_25"/>
    <property type="match status" value="1"/>
</dbReference>
<dbReference type="AlphaFoldDB" id="A0A840AU08"/>
<dbReference type="Proteomes" id="UP000553963">
    <property type="component" value="Unassembled WGS sequence"/>
</dbReference>
<evidence type="ECO:0000313" key="3">
    <source>
        <dbReference type="Proteomes" id="UP000553963"/>
    </source>
</evidence>
<name>A0A840AU08_9HYPH</name>
<dbReference type="EMBL" id="JACIDS010000004">
    <property type="protein sequence ID" value="MBB3932678.1"/>
    <property type="molecule type" value="Genomic_DNA"/>
</dbReference>
<gene>
    <name evidence="2" type="ORF">GGR25_003736</name>
</gene>
<dbReference type="RefSeq" id="WP_183400281.1">
    <property type="nucleotide sequence ID" value="NZ_JACIDS010000004.1"/>
</dbReference>
<proteinExistence type="predicted"/>
<sequence>MRVIVINLERRPDRRQRFIEWNGRQPVRFEFFAAADGRQIDRAKLVASGLLDGQDSRFNGGALGNALSQHALWQACAAGREPFLIFEDDACLRGDFWRHARPMMERYLSAHHMIVFGFNTDCVTALRSSDGFVSAIRFDDSIKHRPDYFSAFAKLTDASPQLFQCLQFWGTLAYAITPAGARALLKGCFPLASRESIDIVTEGRAILPYGLDGMINLALQKRELDVIACYPPLVLGPNSHADSDIQVLAKSA</sequence>
<evidence type="ECO:0000313" key="2">
    <source>
        <dbReference type="EMBL" id="MBB3932678.1"/>
    </source>
</evidence>
<dbReference type="GO" id="GO:0016740">
    <property type="term" value="F:transferase activity"/>
    <property type="evidence" value="ECO:0007669"/>
    <property type="project" value="UniProtKB-KW"/>
</dbReference>
<dbReference type="CDD" id="cd06532">
    <property type="entry name" value="Glyco_transf_25"/>
    <property type="match status" value="1"/>
</dbReference>